<dbReference type="PANTHER" id="PTHR41775:SF1">
    <property type="entry name" value="PEPTIDASE M6-LIKE DOMAIN-CONTAINING PROTEIN"/>
    <property type="match status" value="1"/>
</dbReference>
<dbReference type="PANTHER" id="PTHR41775">
    <property type="entry name" value="SECRETED PROTEIN-RELATED"/>
    <property type="match status" value="1"/>
</dbReference>
<keyword evidence="6" id="KW-1185">Reference proteome</keyword>
<gene>
    <name evidence="5" type="ORF">GCM10022197_06070</name>
</gene>
<feature type="compositionally biased region" description="Pro residues" evidence="1">
    <location>
        <begin position="21"/>
        <end position="35"/>
    </location>
</feature>
<evidence type="ECO:0000256" key="2">
    <source>
        <dbReference type="SAM" id="SignalP"/>
    </source>
</evidence>
<dbReference type="SUPFAM" id="SSF55486">
    <property type="entry name" value="Metalloproteases ('zincins'), catalytic domain"/>
    <property type="match status" value="1"/>
</dbReference>
<dbReference type="NCBIfam" id="TIGR03296">
    <property type="entry name" value="M6dom_TIGR03296"/>
    <property type="match status" value="1"/>
</dbReference>
<evidence type="ECO:0000313" key="5">
    <source>
        <dbReference type="EMBL" id="GAA3553744.1"/>
    </source>
</evidence>
<dbReference type="PIRSF" id="PIRSF007519">
    <property type="entry name" value="Protease_InhA"/>
    <property type="match status" value="1"/>
</dbReference>
<feature type="domain" description="Immune inhibitor A-like metallopeptidase VEG" evidence="4">
    <location>
        <begin position="650"/>
        <end position="804"/>
    </location>
</feature>
<dbReference type="Pfam" id="PF20774">
    <property type="entry name" value="InhA-like_VEG"/>
    <property type="match status" value="1"/>
</dbReference>
<reference evidence="6" key="1">
    <citation type="journal article" date="2019" name="Int. J. Syst. Evol. Microbiol.">
        <title>The Global Catalogue of Microorganisms (GCM) 10K type strain sequencing project: providing services to taxonomists for standard genome sequencing and annotation.</title>
        <authorList>
            <consortium name="The Broad Institute Genomics Platform"/>
            <consortium name="The Broad Institute Genome Sequencing Center for Infectious Disease"/>
            <person name="Wu L."/>
            <person name="Ma J."/>
        </authorList>
    </citation>
    <scope>NUCLEOTIDE SEQUENCE [LARGE SCALE GENOMIC DNA]</scope>
    <source>
        <strain evidence="6">JCM 16540</strain>
    </source>
</reference>
<dbReference type="Proteomes" id="UP001500767">
    <property type="component" value="Unassembled WGS sequence"/>
</dbReference>
<evidence type="ECO:0000259" key="4">
    <source>
        <dbReference type="Pfam" id="PF20774"/>
    </source>
</evidence>
<evidence type="ECO:0000313" key="6">
    <source>
        <dbReference type="Proteomes" id="UP001500767"/>
    </source>
</evidence>
<proteinExistence type="predicted"/>
<dbReference type="EMBL" id="BAAAYR010000001">
    <property type="protein sequence ID" value="GAA3553744.1"/>
    <property type="molecule type" value="Genomic_DNA"/>
</dbReference>
<feature type="region of interest" description="Disordered" evidence="1">
    <location>
        <begin position="19"/>
        <end position="38"/>
    </location>
</feature>
<comment type="caution">
    <text evidence="5">The sequence shown here is derived from an EMBL/GenBank/DDBJ whole genome shotgun (WGS) entry which is preliminary data.</text>
</comment>
<name>A0ABP6WQY8_9ACTN</name>
<keyword evidence="2" id="KW-0732">Signal</keyword>
<evidence type="ECO:0000256" key="1">
    <source>
        <dbReference type="SAM" id="MobiDB-lite"/>
    </source>
</evidence>
<accession>A0ABP6WQY8</accession>
<dbReference type="InterPro" id="IPR008757">
    <property type="entry name" value="Peptidase_M6-like_domain"/>
</dbReference>
<feature type="chain" id="PRO_5045595981" evidence="2">
    <location>
        <begin position="21"/>
        <end position="836"/>
    </location>
</feature>
<feature type="signal peptide" evidence="2">
    <location>
        <begin position="1"/>
        <end position="20"/>
    </location>
</feature>
<feature type="domain" description="Peptidase M6-like" evidence="3">
    <location>
        <begin position="111"/>
        <end position="436"/>
    </location>
</feature>
<feature type="region of interest" description="Disordered" evidence="1">
    <location>
        <begin position="134"/>
        <end position="171"/>
    </location>
</feature>
<dbReference type="Pfam" id="PF05547">
    <property type="entry name" value="Peptidase_M6"/>
    <property type="match status" value="1"/>
</dbReference>
<protein>
    <submittedName>
        <fullName evidence="5">Immune inhibitor A</fullName>
    </submittedName>
</protein>
<sequence length="836" mass="89615">MLGLGLATGLILTGAVTATAAPPPKAPPVTAPPVSEPVAKGSDALPNALDDKQQALRKQALNLVLTGQAKVQKINGSYVVKVGKKPAGQSASQRARASSTGAVAAPKLVDQYVELGREQTDKIFVLLTEFGTERQPNFPDQDTDPLTEGPTSFEGPRHNQIPEPDRATNNSTVWQKDYSPAYFKKLYFGEGDGVESLKTYYEKQSSGRYSVDGQVTGWVRVRYNEARYGRSTDDPKDANGDDPNVCADIVCGNSEILIRDGVAQYVKDQKAAGKTDAQIKKLLAGFDQQDRYDYDGDGDFNEPDGYIDHFQIVHAGGDEADGDPIQGEDAIWSHRGYANLAAQGTSGPDTIKLGGFAFGDTGLWIGDYTMQPENGGLSVFAHEYGHDLGLPDLYDTASGGAQPVEFWSLMSQSRLSAAGDQGIGTRPGDLGAWEKMQLGWLDYETAVAGQKKTFDLGPHEYNSAKAQALVTVLPPKTVTTTLPTPPEGKLQWWSGGGDGLDNTLSREVTLPAGPAALTFQASWNIEDCDDTACDYGYVQVDDGSGWKAIAGSITNPKEGNGIDGTSKGYVPATFDLSAYAGKTVGIRFRYATDGAAQGNDPTKPSGLFVDDIKVVSGSTTVVSDGAESGANGWTSDGFTAVGASTTTAFPQYYIASNRTYTSYDAYLKTGPYDFGYYPAPARDKVDHFPYQDGLQVTYWDTSYTNNNVSLHPGNGQILTVDAHPEPLYRIDGRPWVPRVQIYDATFGRQKADSFTLHVQGQPSYVRGQDAVPTFDDTKSYFRAATPLAGVRVRNAGVTMTVEQQEGTSLRVALGTSTPVSADATLASARKAVTSQR</sequence>
<dbReference type="RefSeq" id="WP_344741001.1">
    <property type="nucleotide sequence ID" value="NZ_BAAAYR010000001.1"/>
</dbReference>
<dbReference type="InterPro" id="IPR012300">
    <property type="entry name" value="Pept_M6_InhA"/>
</dbReference>
<dbReference type="InterPro" id="IPR048665">
    <property type="entry name" value="InhA-like_VEG"/>
</dbReference>
<dbReference type="Pfam" id="PF20773">
    <property type="entry name" value="InhA-like_MAM"/>
    <property type="match status" value="1"/>
</dbReference>
<organism evidence="5 6">
    <name type="scientific">Microlunatus spumicola</name>
    <dbReference type="NCBI Taxonomy" id="81499"/>
    <lineage>
        <taxon>Bacteria</taxon>
        <taxon>Bacillati</taxon>
        <taxon>Actinomycetota</taxon>
        <taxon>Actinomycetes</taxon>
        <taxon>Propionibacteriales</taxon>
        <taxon>Propionibacteriaceae</taxon>
        <taxon>Microlunatus</taxon>
    </lineage>
</organism>
<evidence type="ECO:0000259" key="3">
    <source>
        <dbReference type="Pfam" id="PF05547"/>
    </source>
</evidence>